<dbReference type="FunFam" id="3.40.190.10:FF:000103">
    <property type="entry name" value="Glutamate receptor"/>
    <property type="match status" value="1"/>
</dbReference>
<dbReference type="FunFam" id="3.40.50.2300:FF:000195">
    <property type="entry name" value="Glutamate receptor"/>
    <property type="match status" value="1"/>
</dbReference>
<evidence type="ECO:0000256" key="7">
    <source>
        <dbReference type="ARBA" id="ARBA00023136"/>
    </source>
</evidence>
<evidence type="ECO:0000256" key="13">
    <source>
        <dbReference type="SAM" id="Phobius"/>
    </source>
</evidence>
<comment type="caution">
    <text evidence="15">The sequence shown here is derived from an EMBL/GenBank/DDBJ whole genome shotgun (WGS) entry which is preliminary data.</text>
</comment>
<dbReference type="Pfam" id="PF01094">
    <property type="entry name" value="ANF_receptor"/>
    <property type="match status" value="1"/>
</dbReference>
<feature type="domain" description="Ionotropic glutamate receptor C-terminal" evidence="14">
    <location>
        <begin position="288"/>
        <end position="548"/>
    </location>
</feature>
<dbReference type="CDD" id="cd13686">
    <property type="entry name" value="GluR_Plant"/>
    <property type="match status" value="1"/>
</dbReference>
<organism evidence="15 16">
    <name type="scientific">Hevea brasiliensis</name>
    <name type="common">Para rubber tree</name>
    <name type="synonym">Siphonia brasiliensis</name>
    <dbReference type="NCBI Taxonomy" id="3981"/>
    <lineage>
        <taxon>Eukaryota</taxon>
        <taxon>Viridiplantae</taxon>
        <taxon>Streptophyta</taxon>
        <taxon>Embryophyta</taxon>
        <taxon>Tracheophyta</taxon>
        <taxon>Spermatophyta</taxon>
        <taxon>Magnoliopsida</taxon>
        <taxon>eudicotyledons</taxon>
        <taxon>Gunneridae</taxon>
        <taxon>Pentapetalae</taxon>
        <taxon>rosids</taxon>
        <taxon>fabids</taxon>
        <taxon>Malpighiales</taxon>
        <taxon>Euphorbiaceae</taxon>
        <taxon>Crotonoideae</taxon>
        <taxon>Micrandreae</taxon>
        <taxon>Hevea</taxon>
    </lineage>
</organism>
<evidence type="ECO:0000256" key="1">
    <source>
        <dbReference type="ARBA" id="ARBA00004141"/>
    </source>
</evidence>
<dbReference type="InterPro" id="IPR001828">
    <property type="entry name" value="ANF_lig-bd_rcpt"/>
</dbReference>
<dbReference type="Pfam" id="PF10613">
    <property type="entry name" value="Lig_chan-Glu_bd"/>
    <property type="match status" value="1"/>
</dbReference>
<evidence type="ECO:0000256" key="9">
    <source>
        <dbReference type="ARBA" id="ARBA00023180"/>
    </source>
</evidence>
<keyword evidence="4 13" id="KW-0812">Transmembrane</keyword>
<dbReference type="InterPro" id="IPR015683">
    <property type="entry name" value="Ionotropic_Glu_rcpt"/>
</dbReference>
<keyword evidence="10" id="KW-1071">Ligand-gated ion channel</keyword>
<dbReference type="PANTHER" id="PTHR34836">
    <property type="entry name" value="OS06G0188250 PROTEIN"/>
    <property type="match status" value="1"/>
</dbReference>
<dbReference type="Gene3D" id="1.10.287.70">
    <property type="match status" value="1"/>
</dbReference>
<proteinExistence type="predicted"/>
<dbReference type="GO" id="GO:0016020">
    <property type="term" value="C:membrane"/>
    <property type="evidence" value="ECO:0007669"/>
    <property type="project" value="UniProtKB-SubCell"/>
</dbReference>
<sequence length="653" mass="72649">MESSSAYYVDNEYGKGVIPYLTDALQAIDTRIPYRCVISPAATDDEIVEELYKLMTMQTRVFIVHMTPFLGFQFFIKAREVGMMSEGYVWIMTGVMTSSITPQVMDSMQGVLGIRPYVPQTQELENFKVRWKRKFQQVDGELNIYGLQAYDAATALAMAIEKAGTANIGFQKANVSRNSTDLAAVGFSRNGQSLLEELSNTRFKGLTGDFHFVNGQLPSSAFQIVNVIGEKPRELGFWTPGNGLVKKLNSLTNKSSYSTSKSNLSPVIWPGDSTSLPKGWEIPTNGNKLRIGVPVKDGFSEFVKVTRDASTNTTTVKGYCIDVFDAVVKALPYALTYEYIPFAKPDGRSAGTYDDMVYHLYLENFDAVVGDTTIIANRSLYADFTLPYTESGVSMIVPIKDNNSKNAWVFLKPLTWDLWVTSFCFFVFIGFVVWVLEHRGSFVLGLLKSLGFDESKLKVYSSTDECDELFSKGSGNGGIAAAFDEVPYMKLFLAQYCSKYTMIEPTFKTAGFGFAFPKGSPLVPDVSRAILNVTGDKMKEIEQAWFGKQRNCPDPSTSVSSNSLSLQSFWGLFLIAGIVSVSALMIFTAMFVYDQTQALMPSDSKASVWSRILYLFRIFDQKDLKSHTFRKSELCEIQLRLPPSTGAPSPSSF</sequence>
<comment type="function">
    <text evidence="12">Glutamate-gated receptor that probably acts as a non-selective cation channel. May be involved in light-signal transduction and calcium homeostasis via the regulation of calcium influx into cells.</text>
</comment>
<keyword evidence="6" id="KW-0406">Ion transport</keyword>
<keyword evidence="9" id="KW-0325">Glycoprotein</keyword>
<evidence type="ECO:0000313" key="15">
    <source>
        <dbReference type="EMBL" id="KAF2302823.1"/>
    </source>
</evidence>
<accession>A0A6A6LRT5</accession>
<dbReference type="InterPro" id="IPR019594">
    <property type="entry name" value="Glu/Gly-bd"/>
</dbReference>
<gene>
    <name evidence="15" type="ORF">GH714_008566</name>
</gene>
<dbReference type="EMBL" id="JAAGAX010000009">
    <property type="protein sequence ID" value="KAF2302823.1"/>
    <property type="molecule type" value="Genomic_DNA"/>
</dbReference>
<evidence type="ECO:0000256" key="10">
    <source>
        <dbReference type="ARBA" id="ARBA00023286"/>
    </source>
</evidence>
<dbReference type="InterPro" id="IPR028082">
    <property type="entry name" value="Peripla_BP_I"/>
</dbReference>
<name>A0A6A6LRT5_HEVBR</name>
<dbReference type="PANTHER" id="PTHR34836:SF1">
    <property type="entry name" value="OS09G0428600 PROTEIN"/>
    <property type="match status" value="1"/>
</dbReference>
<evidence type="ECO:0000256" key="2">
    <source>
        <dbReference type="ARBA" id="ARBA00011095"/>
    </source>
</evidence>
<evidence type="ECO:0000256" key="11">
    <source>
        <dbReference type="ARBA" id="ARBA00023303"/>
    </source>
</evidence>
<evidence type="ECO:0000259" key="14">
    <source>
        <dbReference type="SMART" id="SM00079"/>
    </source>
</evidence>
<dbReference type="InterPro" id="IPR001320">
    <property type="entry name" value="Iontro_rcpt_C"/>
</dbReference>
<dbReference type="Gene3D" id="3.40.190.10">
    <property type="entry name" value="Periplasmic binding protein-like II"/>
    <property type="match status" value="2"/>
</dbReference>
<reference evidence="15 16" key="1">
    <citation type="journal article" date="2020" name="Mol. Plant">
        <title>The Chromosome-Based Rubber Tree Genome Provides New Insights into Spurge Genome Evolution and Rubber Biosynthesis.</title>
        <authorList>
            <person name="Liu J."/>
            <person name="Shi C."/>
            <person name="Shi C.C."/>
            <person name="Li W."/>
            <person name="Zhang Q.J."/>
            <person name="Zhang Y."/>
            <person name="Li K."/>
            <person name="Lu H.F."/>
            <person name="Shi C."/>
            <person name="Zhu S.T."/>
            <person name="Xiao Z.Y."/>
            <person name="Nan H."/>
            <person name="Yue Y."/>
            <person name="Zhu X.G."/>
            <person name="Wu Y."/>
            <person name="Hong X.N."/>
            <person name="Fan G.Y."/>
            <person name="Tong Y."/>
            <person name="Zhang D."/>
            <person name="Mao C.L."/>
            <person name="Liu Y.L."/>
            <person name="Hao S.J."/>
            <person name="Liu W.Q."/>
            <person name="Lv M.Q."/>
            <person name="Zhang H.B."/>
            <person name="Liu Y."/>
            <person name="Hu-Tang G.R."/>
            <person name="Wang J.P."/>
            <person name="Wang J.H."/>
            <person name="Sun Y.H."/>
            <person name="Ni S.B."/>
            <person name="Chen W.B."/>
            <person name="Zhang X.C."/>
            <person name="Jiao Y.N."/>
            <person name="Eichler E.E."/>
            <person name="Li G.H."/>
            <person name="Liu X."/>
            <person name="Gao L.Z."/>
        </authorList>
    </citation>
    <scope>NUCLEOTIDE SEQUENCE [LARGE SCALE GENOMIC DNA]</scope>
    <source>
        <strain evidence="16">cv. GT1</strain>
        <tissue evidence="15">Leaf</tissue>
    </source>
</reference>
<keyword evidence="5 13" id="KW-1133">Transmembrane helix</keyword>
<keyword evidence="7 13" id="KW-0472">Membrane</keyword>
<evidence type="ECO:0000256" key="8">
    <source>
        <dbReference type="ARBA" id="ARBA00023170"/>
    </source>
</evidence>
<evidence type="ECO:0000256" key="4">
    <source>
        <dbReference type="ARBA" id="ARBA00022692"/>
    </source>
</evidence>
<dbReference type="SMART" id="SM00079">
    <property type="entry name" value="PBPe"/>
    <property type="match status" value="1"/>
</dbReference>
<keyword evidence="16" id="KW-1185">Reference proteome</keyword>
<dbReference type="Gene3D" id="3.40.50.2300">
    <property type="match status" value="2"/>
</dbReference>
<keyword evidence="8" id="KW-0675">Receptor</keyword>
<evidence type="ECO:0000256" key="5">
    <source>
        <dbReference type="ARBA" id="ARBA00022989"/>
    </source>
</evidence>
<keyword evidence="11" id="KW-0407">Ion channel</keyword>
<keyword evidence="3" id="KW-0813">Transport</keyword>
<evidence type="ECO:0000313" key="16">
    <source>
        <dbReference type="Proteomes" id="UP000467840"/>
    </source>
</evidence>
<dbReference type="AlphaFoldDB" id="A0A6A6LRT5"/>
<evidence type="ECO:0000256" key="12">
    <source>
        <dbReference type="ARBA" id="ARBA00049638"/>
    </source>
</evidence>
<dbReference type="SUPFAM" id="SSF53850">
    <property type="entry name" value="Periplasmic binding protein-like II"/>
    <property type="match status" value="1"/>
</dbReference>
<feature type="transmembrane region" description="Helical" evidence="13">
    <location>
        <begin position="569"/>
        <end position="593"/>
    </location>
</feature>
<comment type="subunit">
    <text evidence="2">May form heteromers.</text>
</comment>
<feature type="transmembrane region" description="Helical" evidence="13">
    <location>
        <begin position="414"/>
        <end position="436"/>
    </location>
</feature>
<comment type="subcellular location">
    <subcellularLocation>
        <location evidence="1">Membrane</location>
        <topology evidence="1">Multi-pass membrane protein</topology>
    </subcellularLocation>
</comment>
<dbReference type="SUPFAM" id="SSF53822">
    <property type="entry name" value="Periplasmic binding protein-like I"/>
    <property type="match status" value="1"/>
</dbReference>
<evidence type="ECO:0000256" key="6">
    <source>
        <dbReference type="ARBA" id="ARBA00023065"/>
    </source>
</evidence>
<protein>
    <recommendedName>
        <fullName evidence="14">Ionotropic glutamate receptor C-terminal domain-containing protein</fullName>
    </recommendedName>
</protein>
<dbReference type="Proteomes" id="UP000467840">
    <property type="component" value="Chromosome 16"/>
</dbReference>
<dbReference type="FunFam" id="3.40.190.10:FF:000195">
    <property type="entry name" value="Glutamate receptor 2.7"/>
    <property type="match status" value="1"/>
</dbReference>
<evidence type="ECO:0000256" key="3">
    <source>
        <dbReference type="ARBA" id="ARBA00022448"/>
    </source>
</evidence>
<dbReference type="FunFam" id="3.40.50.2300:FF:000081">
    <property type="entry name" value="Glutamate receptor"/>
    <property type="match status" value="1"/>
</dbReference>
<dbReference type="GO" id="GO:0015276">
    <property type="term" value="F:ligand-gated monoatomic ion channel activity"/>
    <property type="evidence" value="ECO:0007669"/>
    <property type="project" value="InterPro"/>
</dbReference>